<dbReference type="GO" id="GO:0016887">
    <property type="term" value="F:ATP hydrolysis activity"/>
    <property type="evidence" value="ECO:0007669"/>
    <property type="project" value="RHEA"/>
</dbReference>
<dbReference type="Pfam" id="PF05491">
    <property type="entry name" value="WHD_RuvB"/>
    <property type="match status" value="1"/>
</dbReference>
<feature type="binding site" evidence="9">
    <location>
        <position position="76"/>
    </location>
    <ligand>
        <name>Mg(2+)</name>
        <dbReference type="ChEBI" id="CHEBI:18420"/>
    </ligand>
</feature>
<dbReference type="Gene3D" id="1.10.8.60">
    <property type="match status" value="1"/>
</dbReference>
<feature type="binding site" evidence="9">
    <location>
        <position position="320"/>
    </location>
    <ligand>
        <name>DNA</name>
        <dbReference type="ChEBI" id="CHEBI:16991"/>
    </ligand>
</feature>
<keyword evidence="7 9" id="KW-0233">DNA recombination</keyword>
<dbReference type="GO" id="GO:0048476">
    <property type="term" value="C:Holliday junction resolvase complex"/>
    <property type="evidence" value="ECO:0007669"/>
    <property type="project" value="UniProtKB-UniRule"/>
</dbReference>
<comment type="function">
    <text evidence="9">The RuvA-RuvB-RuvC complex processes Holliday junction (HJ) DNA during genetic recombination and DNA repair, while the RuvA-RuvB complex plays an important role in the rescue of blocked DNA replication forks via replication fork reversal (RFR). RuvA specifically binds to HJ cruciform DNA, conferring on it an open structure. The RuvB hexamer acts as an ATP-dependent pump, pulling dsDNA into and through the RuvAB complex. RuvB forms 2 homohexamers on either side of HJ DNA bound by 1 or 2 RuvA tetramers; 4 subunits per hexamer contact DNA at a time. Coordinated motions by a converter formed by DNA-disengaged RuvB subunits stimulates ATP hydrolysis and nucleotide exchange. Immobilization of the converter enables RuvB to convert the ATP-contained energy into a lever motion, pulling 2 nucleotides of DNA out of the RuvA tetramer per ATP hydrolyzed, thus driving DNA branch migration. The RuvB motors rotate together with the DNA substrate, which together with the progressing nucleotide cycle form the mechanistic basis for DNA recombination by continuous HJ branch migration. Branch migration allows RuvC to scan DNA until it finds its consensus sequence, where it cleaves and resolves cruciform DNA.</text>
</comment>
<evidence type="ECO:0000256" key="8">
    <source>
        <dbReference type="ARBA" id="ARBA00023204"/>
    </source>
</evidence>
<keyword evidence="11" id="KW-0347">Helicase</keyword>
<gene>
    <name evidence="9 11" type="primary">ruvB</name>
    <name evidence="11" type="ordered locus">RrIowa_0637</name>
</gene>
<comment type="subcellular location">
    <subcellularLocation>
        <location evidence="9">Cytoplasm</location>
    </subcellularLocation>
</comment>
<dbReference type="SUPFAM" id="SSF46785">
    <property type="entry name" value="Winged helix' DNA-binding domain"/>
    <property type="match status" value="1"/>
</dbReference>
<evidence type="ECO:0000256" key="7">
    <source>
        <dbReference type="ARBA" id="ARBA00023172"/>
    </source>
</evidence>
<keyword evidence="2 9" id="KW-0547">Nucleotide-binding</keyword>
<dbReference type="GO" id="GO:0006281">
    <property type="term" value="P:DNA repair"/>
    <property type="evidence" value="ECO:0007669"/>
    <property type="project" value="UniProtKB-UniRule"/>
</dbReference>
<keyword evidence="4 9" id="KW-0378">Hydrolase</keyword>
<keyword evidence="3 9" id="KW-0227">DNA damage</keyword>
<feature type="binding site" evidence="9">
    <location>
        <begin position="138"/>
        <end position="140"/>
    </location>
    <ligand>
        <name>ATP</name>
        <dbReference type="ChEBI" id="CHEBI:30616"/>
    </ligand>
</feature>
<comment type="caution">
    <text evidence="9">Lacks conserved residue(s) required for the propagation of feature annotation.</text>
</comment>
<feature type="binding site" evidence="9">
    <location>
        <position position="181"/>
    </location>
    <ligand>
        <name>ATP</name>
        <dbReference type="ChEBI" id="CHEBI:30616"/>
    </ligand>
</feature>
<dbReference type="EC" id="3.6.4.-" evidence="9"/>
<dbReference type="GO" id="GO:0009378">
    <property type="term" value="F:four-way junction helicase activity"/>
    <property type="evidence" value="ECO:0007669"/>
    <property type="project" value="InterPro"/>
</dbReference>
<comment type="domain">
    <text evidence="9">Has 3 domains, the large (RuvB-L) and small ATPase (RuvB-S) domains and the C-terminal head (RuvB-H) domain. The head domain binds DNA, while the ATPase domains jointly bind ATP, ADP or are empty depending on the state of the subunit in the translocation cycle. During a single DNA translocation step the structure of each domain remains the same, but their relative positions change.</text>
</comment>
<dbReference type="InterPro" id="IPR041445">
    <property type="entry name" value="AAA_lid_4"/>
</dbReference>
<keyword evidence="12" id="KW-1185">Reference proteome</keyword>
<feature type="region of interest" description="Small ATPAse domain (RuvB-S)" evidence="9">
    <location>
        <begin position="192"/>
        <end position="262"/>
    </location>
</feature>
<dbReference type="Pfam" id="PF17864">
    <property type="entry name" value="AAA_lid_4"/>
    <property type="match status" value="1"/>
</dbReference>
<organism evidence="11 12">
    <name type="scientific">Rickettsia rickettsii (strain Iowa)</name>
    <dbReference type="NCBI Taxonomy" id="452659"/>
    <lineage>
        <taxon>Bacteria</taxon>
        <taxon>Pseudomonadati</taxon>
        <taxon>Pseudomonadota</taxon>
        <taxon>Alphaproteobacteria</taxon>
        <taxon>Rickettsiales</taxon>
        <taxon>Rickettsiaceae</taxon>
        <taxon>Rickettsieae</taxon>
        <taxon>Rickettsia</taxon>
        <taxon>spotted fever group</taxon>
    </lineage>
</organism>
<evidence type="ECO:0000313" key="11">
    <source>
        <dbReference type="EMBL" id="ABY72501.1"/>
    </source>
</evidence>
<reference evidence="11 12" key="2">
    <citation type="journal article" date="2015" name="Infect. Immun.">
        <title>Comparative genome sequencing of Rickettsia rickettsii strains that differ in virulence.</title>
        <authorList>
            <person name="Clark T.R."/>
            <person name="Noriea N.F."/>
            <person name="Bublitz D.C."/>
            <person name="Ellison D.W."/>
            <person name="Martens C."/>
            <person name="Lutter E.I."/>
            <person name="Hackstadt T."/>
        </authorList>
    </citation>
    <scope>NUCLEOTIDE SEQUENCE [LARGE SCALE GENOMIC DNA]</scope>
    <source>
        <strain evidence="11 12">Iowa</strain>
    </source>
</reference>
<dbReference type="SMART" id="SM00382">
    <property type="entry name" value="AAA"/>
    <property type="match status" value="1"/>
</dbReference>
<comment type="catalytic activity">
    <reaction evidence="9">
        <text>ATP + H2O = ADP + phosphate + H(+)</text>
        <dbReference type="Rhea" id="RHEA:13065"/>
        <dbReference type="ChEBI" id="CHEBI:15377"/>
        <dbReference type="ChEBI" id="CHEBI:15378"/>
        <dbReference type="ChEBI" id="CHEBI:30616"/>
        <dbReference type="ChEBI" id="CHEBI:43474"/>
        <dbReference type="ChEBI" id="CHEBI:456216"/>
    </reaction>
</comment>
<protein>
    <recommendedName>
        <fullName evidence="9">Holliday junction branch migration complex subunit RuvB</fullName>
        <ecNumber evidence="9">3.6.4.-</ecNumber>
    </recommendedName>
</protein>
<feature type="binding site" evidence="9">
    <location>
        <position position="228"/>
    </location>
    <ligand>
        <name>ATP</name>
        <dbReference type="ChEBI" id="CHEBI:30616"/>
    </ligand>
</feature>
<feature type="domain" description="AAA+ ATPase" evidence="10">
    <location>
        <begin position="61"/>
        <end position="192"/>
    </location>
</feature>
<dbReference type="NCBIfam" id="NF000868">
    <property type="entry name" value="PRK00080.1"/>
    <property type="match status" value="1"/>
</dbReference>
<evidence type="ECO:0000256" key="6">
    <source>
        <dbReference type="ARBA" id="ARBA00023125"/>
    </source>
</evidence>
<dbReference type="InterPro" id="IPR036388">
    <property type="entry name" value="WH-like_DNA-bd_sf"/>
</dbReference>
<keyword evidence="5 9" id="KW-0067">ATP-binding</keyword>
<dbReference type="eggNOG" id="COG2255">
    <property type="taxonomic scope" value="Bacteria"/>
</dbReference>
<feature type="binding site" evidence="9">
    <location>
        <position position="191"/>
    </location>
    <ligand>
        <name>ATP</name>
        <dbReference type="ChEBI" id="CHEBI:30616"/>
    </ligand>
</feature>
<evidence type="ECO:0000256" key="9">
    <source>
        <dbReference type="HAMAP-Rule" id="MF_00016"/>
    </source>
</evidence>
<dbReference type="Gene3D" id="1.10.10.10">
    <property type="entry name" value="Winged helix-like DNA-binding domain superfamily/Winged helix DNA-binding domain"/>
    <property type="match status" value="1"/>
</dbReference>
<evidence type="ECO:0000256" key="5">
    <source>
        <dbReference type="ARBA" id="ARBA00022840"/>
    </source>
</evidence>
<dbReference type="InterPro" id="IPR008823">
    <property type="entry name" value="RuvB_wg_C"/>
</dbReference>
<feature type="binding site" evidence="9">
    <location>
        <position position="30"/>
    </location>
    <ligand>
        <name>ATP</name>
        <dbReference type="ChEBI" id="CHEBI:30616"/>
    </ligand>
</feature>
<name>B0BXC5_RICRO</name>
<proteinExistence type="inferred from homology"/>
<evidence type="ECO:0000259" key="10">
    <source>
        <dbReference type="SMART" id="SM00382"/>
    </source>
</evidence>
<dbReference type="HOGENOM" id="CLU_055599_1_0_5"/>
<dbReference type="PANTHER" id="PTHR42848">
    <property type="match status" value="1"/>
</dbReference>
<feature type="binding site" evidence="9">
    <location>
        <position position="76"/>
    </location>
    <ligand>
        <name>ATP</name>
        <dbReference type="ChEBI" id="CHEBI:30616"/>
    </ligand>
</feature>
<dbReference type="Proteomes" id="UP000000796">
    <property type="component" value="Chromosome"/>
</dbReference>
<feature type="binding site" evidence="9">
    <location>
        <position position="77"/>
    </location>
    <ligand>
        <name>ATP</name>
        <dbReference type="ChEBI" id="CHEBI:30616"/>
    </ligand>
</feature>
<keyword evidence="1 9" id="KW-0963">Cytoplasm</keyword>
<dbReference type="InterPro" id="IPR004605">
    <property type="entry name" value="DNA_helicase_Holl-junc_RuvB"/>
</dbReference>
<dbReference type="InterPro" id="IPR027417">
    <property type="entry name" value="P-loop_NTPase"/>
</dbReference>
<dbReference type="AlphaFoldDB" id="B0BXC5"/>
<evidence type="ECO:0000256" key="3">
    <source>
        <dbReference type="ARBA" id="ARBA00022763"/>
    </source>
</evidence>
<dbReference type="GO" id="GO:0000400">
    <property type="term" value="F:four-way junction DNA binding"/>
    <property type="evidence" value="ECO:0007669"/>
    <property type="project" value="UniProtKB-UniRule"/>
</dbReference>
<feature type="binding site" evidence="9">
    <location>
        <position position="31"/>
    </location>
    <ligand>
        <name>ATP</name>
        <dbReference type="ChEBI" id="CHEBI:30616"/>
    </ligand>
</feature>
<dbReference type="GO" id="GO:0005737">
    <property type="term" value="C:cytoplasm"/>
    <property type="evidence" value="ECO:0007669"/>
    <property type="project" value="UniProtKB-SubCell"/>
</dbReference>
<dbReference type="Pfam" id="PF05496">
    <property type="entry name" value="RuvB_N"/>
    <property type="match status" value="1"/>
</dbReference>
<feature type="binding site" evidence="9">
    <location>
        <position position="72"/>
    </location>
    <ligand>
        <name>ATP</name>
        <dbReference type="ChEBI" id="CHEBI:30616"/>
    </ligand>
</feature>
<feature type="binding site" evidence="9">
    <location>
        <position position="301"/>
    </location>
    <ligand>
        <name>DNA</name>
        <dbReference type="ChEBI" id="CHEBI:16991"/>
    </ligand>
</feature>
<evidence type="ECO:0000256" key="1">
    <source>
        <dbReference type="ARBA" id="ARBA00022490"/>
    </source>
</evidence>
<dbReference type="KEGG" id="rrj:RrIowa_0637"/>
<dbReference type="Gene3D" id="3.40.50.300">
    <property type="entry name" value="P-loop containing nucleotide triphosphate hydrolases"/>
    <property type="match status" value="1"/>
</dbReference>
<dbReference type="GO" id="GO:0006310">
    <property type="term" value="P:DNA recombination"/>
    <property type="evidence" value="ECO:0007669"/>
    <property type="project" value="UniProtKB-UniRule"/>
</dbReference>
<keyword evidence="8 9" id="KW-0234">DNA repair</keyword>
<dbReference type="PANTHER" id="PTHR42848:SF1">
    <property type="entry name" value="HOLLIDAY JUNCTION BRANCH MIGRATION COMPLEX SUBUNIT RUVB"/>
    <property type="match status" value="1"/>
</dbReference>
<evidence type="ECO:0000313" key="12">
    <source>
        <dbReference type="Proteomes" id="UP000000796"/>
    </source>
</evidence>
<dbReference type="InterPro" id="IPR003593">
    <property type="entry name" value="AAA+_ATPase"/>
</dbReference>
<dbReference type="HAMAP" id="MF_00016">
    <property type="entry name" value="DNA_HJ_migration_RuvB"/>
    <property type="match status" value="1"/>
</dbReference>
<feature type="region of interest" description="Head domain (RuvB-H)" evidence="9">
    <location>
        <begin position="265"/>
        <end position="354"/>
    </location>
</feature>
<feature type="binding site" evidence="9">
    <location>
        <position position="75"/>
    </location>
    <ligand>
        <name>ATP</name>
        <dbReference type="ChEBI" id="CHEBI:30616"/>
    </ligand>
</feature>
<feature type="binding site" evidence="9">
    <location>
        <position position="325"/>
    </location>
    <ligand>
        <name>DNA</name>
        <dbReference type="ChEBI" id="CHEBI:16991"/>
    </ligand>
</feature>
<dbReference type="InterPro" id="IPR008824">
    <property type="entry name" value="RuvB-like_N"/>
</dbReference>
<evidence type="ECO:0000256" key="4">
    <source>
        <dbReference type="ARBA" id="ARBA00022801"/>
    </source>
</evidence>
<evidence type="ECO:0000256" key="2">
    <source>
        <dbReference type="ARBA" id="ARBA00022741"/>
    </source>
</evidence>
<sequence>MAIISHYFKSNIMTNILSPEKSENDQELPIRPSYLQEFVGQQQIKENLSVFIKAAKSRNEHLDHTLFYGPPGLGKTTLAKIISNEIGGNFKSTSGPAILKVADLAAILTNLEKNDVLFIDEIHRLNTAVEEVLYPAMEDFELDIIIGEGSAARSVKITLPKFTLIGATTRLGLLSNPLRDRFGIPMRLNFYNTEELKKVLNRASKLLDIDLTDSGSEEIAKRSRGTPRIALRLLRRIRDFAAVEGKSRVDKEVSDFGLNRLEVDRIGLDSNDYRYLKFIADNYNGGPVGIETIAAALSEQRDALEETIEPYLIQIGLLQRTPRGRVITIAAFEHLKMSVPNQSHHQFNIFNENE</sequence>
<keyword evidence="6 9" id="KW-0238">DNA-binding</keyword>
<reference evidence="11 12" key="1">
    <citation type="journal article" date="2008" name="Infect. Immun.">
        <title>Genomic comparison of virulent Rickettsia rickettsii Sheila Smith and avirulent Rickettsia rickettsii Iowa.</title>
        <authorList>
            <person name="Ellison D.W."/>
            <person name="Clark T.R."/>
            <person name="Sturdevant D.E."/>
            <person name="Virtaneva K."/>
            <person name="Porcella S.F."/>
            <person name="Hackstadt T."/>
        </authorList>
    </citation>
    <scope>NUCLEOTIDE SEQUENCE [LARGE SCALE GENOMIC DNA]</scope>
    <source>
        <strain evidence="11 12">Iowa</strain>
    </source>
</reference>
<dbReference type="CDD" id="cd00009">
    <property type="entry name" value="AAA"/>
    <property type="match status" value="1"/>
</dbReference>
<dbReference type="GO" id="GO:0005524">
    <property type="term" value="F:ATP binding"/>
    <property type="evidence" value="ECO:0007669"/>
    <property type="project" value="UniProtKB-UniRule"/>
</dbReference>
<dbReference type="SUPFAM" id="SSF52540">
    <property type="entry name" value="P-loop containing nucleoside triphosphate hydrolases"/>
    <property type="match status" value="1"/>
</dbReference>
<comment type="similarity">
    <text evidence="9">Belongs to the RuvB family.</text>
</comment>
<dbReference type="InterPro" id="IPR036390">
    <property type="entry name" value="WH_DNA-bd_sf"/>
</dbReference>
<accession>B0BXC5</accession>
<comment type="subunit">
    <text evidence="9">Homohexamer. Forms an RuvA(8)-RuvB(12)-Holliday junction (HJ) complex. HJ DNA is sandwiched between 2 RuvA tetramers; dsDNA enters through RuvA and exits via RuvB. An RuvB hexamer assembles on each DNA strand where it exits the tetramer. Each RuvB hexamer is contacted by two RuvA subunits (via domain III) on 2 adjacent RuvB subunits; this complex drives branch migration. In the full resolvosome a probable DNA-RuvA(4)-RuvB(12)-RuvC(2) complex forms which resolves the HJ.</text>
</comment>
<dbReference type="EMBL" id="CP000766">
    <property type="protein sequence ID" value="ABY72501.1"/>
    <property type="molecule type" value="Genomic_DNA"/>
</dbReference>
<dbReference type="NCBIfam" id="TIGR00635">
    <property type="entry name" value="ruvB"/>
    <property type="match status" value="1"/>
</dbReference>